<dbReference type="AlphaFoldDB" id="A0A5A8CBK0"/>
<dbReference type="Proteomes" id="UP000322899">
    <property type="component" value="Unassembled WGS sequence"/>
</dbReference>
<dbReference type="EMBL" id="VLTM01000124">
    <property type="protein sequence ID" value="KAA0150410.1"/>
    <property type="molecule type" value="Genomic_DNA"/>
</dbReference>
<reference evidence="4 5" key="1">
    <citation type="submission" date="2019-07" db="EMBL/GenBank/DDBJ databases">
        <title>Genomes of Cafeteria roenbergensis.</title>
        <authorList>
            <person name="Fischer M.G."/>
            <person name="Hackl T."/>
            <person name="Roman M."/>
        </authorList>
    </citation>
    <scope>NUCLEOTIDE SEQUENCE [LARGE SCALE GENOMIC DNA]</scope>
    <source>
        <strain evidence="2 5">BVI</strain>
        <strain evidence="1 6">Cflag</strain>
        <strain evidence="3 4">E4-10P</strain>
    </source>
</reference>
<evidence type="ECO:0000313" key="4">
    <source>
        <dbReference type="Proteomes" id="UP000322899"/>
    </source>
</evidence>
<evidence type="ECO:0000313" key="2">
    <source>
        <dbReference type="EMBL" id="KAA0150483.1"/>
    </source>
</evidence>
<dbReference type="Proteomes" id="UP000323011">
    <property type="component" value="Unassembled WGS sequence"/>
</dbReference>
<gene>
    <name evidence="3" type="ORF">FNF27_03588</name>
    <name evidence="2" type="ORF">FNF29_05286</name>
    <name evidence="1" type="ORF">FNF31_07027</name>
</gene>
<protein>
    <submittedName>
        <fullName evidence="2">Uncharacterized protein</fullName>
    </submittedName>
</protein>
<dbReference type="Proteomes" id="UP000325113">
    <property type="component" value="Unassembled WGS sequence"/>
</dbReference>
<evidence type="ECO:0000313" key="5">
    <source>
        <dbReference type="Proteomes" id="UP000323011"/>
    </source>
</evidence>
<evidence type="ECO:0000313" key="3">
    <source>
        <dbReference type="EMBL" id="KAA0174873.1"/>
    </source>
</evidence>
<dbReference type="EMBL" id="VLTO01000018">
    <property type="protein sequence ID" value="KAA0174873.1"/>
    <property type="molecule type" value="Genomic_DNA"/>
</dbReference>
<name>A0A5A8CBK0_CAFRO</name>
<dbReference type="EMBL" id="VLTN01000034">
    <property type="protein sequence ID" value="KAA0150483.1"/>
    <property type="molecule type" value="Genomic_DNA"/>
</dbReference>
<comment type="caution">
    <text evidence="2">The sequence shown here is derived from an EMBL/GenBank/DDBJ whole genome shotgun (WGS) entry which is preliminary data.</text>
</comment>
<evidence type="ECO:0000313" key="1">
    <source>
        <dbReference type="EMBL" id="KAA0150410.1"/>
    </source>
</evidence>
<keyword evidence="5" id="KW-1185">Reference proteome</keyword>
<accession>A0A5A8CBK0</accession>
<sequence>MASTGKGSPADPAKVDGILGALSNFEAKTDSAEKGKAAAEVCKKVAELVSDGKVDEKLLKAVQDKDGTKSEEFFINRLTKAMNAVGSDARKDKDFDKADTVLSASRAKHAVLGCGPEPDAFMGTRMCSWVC</sequence>
<organism evidence="2 5">
    <name type="scientific">Cafeteria roenbergensis</name>
    <name type="common">Marine flagellate</name>
    <dbReference type="NCBI Taxonomy" id="33653"/>
    <lineage>
        <taxon>Eukaryota</taxon>
        <taxon>Sar</taxon>
        <taxon>Stramenopiles</taxon>
        <taxon>Bigyra</taxon>
        <taxon>Opalozoa</taxon>
        <taxon>Bicosoecida</taxon>
        <taxon>Cafeteriaceae</taxon>
        <taxon>Cafeteria</taxon>
    </lineage>
</organism>
<proteinExistence type="predicted"/>
<evidence type="ECO:0000313" key="6">
    <source>
        <dbReference type="Proteomes" id="UP000325113"/>
    </source>
</evidence>